<reference evidence="4" key="1">
    <citation type="journal article" date="2014" name="Int. J. Syst. Evol. Microbiol.">
        <title>Complete genome sequence of Corynebacterium casei LMG S-19264T (=DSM 44701T), isolated from a smear-ripened cheese.</title>
        <authorList>
            <consortium name="US DOE Joint Genome Institute (JGI-PGF)"/>
            <person name="Walter F."/>
            <person name="Albersmeier A."/>
            <person name="Kalinowski J."/>
            <person name="Ruckert C."/>
        </authorList>
    </citation>
    <scope>NUCLEOTIDE SEQUENCE</scope>
    <source>
        <strain evidence="4">CGMCC 1.15958</strain>
    </source>
</reference>
<feature type="domain" description="Sulfatase N-terminal" evidence="3">
    <location>
        <begin position="22"/>
        <end position="396"/>
    </location>
</feature>
<dbReference type="RefSeq" id="WP_188766551.1">
    <property type="nucleotide sequence ID" value="NZ_BMKK01000005.1"/>
</dbReference>
<dbReference type="Proteomes" id="UP000609064">
    <property type="component" value="Unassembled WGS sequence"/>
</dbReference>
<gene>
    <name evidence="4" type="ORF">GCM10011514_26150</name>
</gene>
<dbReference type="CDD" id="cd16143">
    <property type="entry name" value="ARS_like"/>
    <property type="match status" value="1"/>
</dbReference>
<dbReference type="GO" id="GO:0016787">
    <property type="term" value="F:hydrolase activity"/>
    <property type="evidence" value="ECO:0007669"/>
    <property type="project" value="UniProtKB-KW"/>
</dbReference>
<accession>A0A917DQE5</accession>
<keyword evidence="5" id="KW-1185">Reference proteome</keyword>
<evidence type="ECO:0000256" key="2">
    <source>
        <dbReference type="ARBA" id="ARBA00022801"/>
    </source>
</evidence>
<dbReference type="Pfam" id="PF00884">
    <property type="entry name" value="Sulfatase"/>
    <property type="match status" value="1"/>
</dbReference>
<evidence type="ECO:0000313" key="5">
    <source>
        <dbReference type="Proteomes" id="UP000609064"/>
    </source>
</evidence>
<evidence type="ECO:0000259" key="3">
    <source>
        <dbReference type="Pfam" id="PF00884"/>
    </source>
</evidence>
<proteinExistence type="inferred from homology"/>
<sequence length="503" mass="55332">MRYLLSVLLVGLFSFQKPTPKPNILIIYADDLGYGDVSAYKKGTLPTPNIDKLANGGIRFTNGYATSATCTPSRFALLTGKYPWKTEGTKVLPGDAPLLIDTTSMTLPKMLKKAGYQTGVVGKWHLGLGNGALDWNKSITFSPNDIGFDYSYIMAATNDRVPTVFVENRKVVGLEAADPIYVNYKQNFEGEPTAITNPELMTKLKWHFGHNFSVTNGVPRIGYMKGGKSALWVDEDMADIFFGRAKAFIDNHQPSKTGKPFFLYYALHEPHVPRVPHARFVGKSGMGPRGDAILEADWCVGEIIKKLEKDGLLENTLVIFSSDNGPVLDDGYYDDAAEKLGNHTPAGGLRGGKYSLYEAGTRVPFITYWKGKIKPAVSDAMLCQLDFASSFAQLIGAESYSTDSQNLLNVMLGKSKQGRANLVLEASGRLAFREGNFVMIPPYKGSAVSKEEGIELGNSSEYQLYDLSKDLAQKNNLAKQFPQKIEEMKASMKKIAGNKVKFD</sequence>
<dbReference type="PANTHER" id="PTHR43751:SF7">
    <property type="entry name" value="ARYLSULPHATASE A"/>
    <property type="match status" value="1"/>
</dbReference>
<dbReference type="InterPro" id="IPR000917">
    <property type="entry name" value="Sulfatase_N"/>
</dbReference>
<dbReference type="PROSITE" id="PS00523">
    <property type="entry name" value="SULFATASE_1"/>
    <property type="match status" value="1"/>
</dbReference>
<comment type="caution">
    <text evidence="4">The sequence shown here is derived from an EMBL/GenBank/DDBJ whole genome shotgun (WGS) entry which is preliminary data.</text>
</comment>
<evidence type="ECO:0000313" key="4">
    <source>
        <dbReference type="EMBL" id="GGD60923.1"/>
    </source>
</evidence>
<dbReference type="InterPro" id="IPR052701">
    <property type="entry name" value="GAG_Ulvan_Degrading_Sulfatases"/>
</dbReference>
<dbReference type="InterPro" id="IPR024607">
    <property type="entry name" value="Sulfatase_CS"/>
</dbReference>
<name>A0A917DQE5_9BACT</name>
<dbReference type="Gene3D" id="3.30.1120.10">
    <property type="match status" value="1"/>
</dbReference>
<dbReference type="Gene3D" id="3.40.720.10">
    <property type="entry name" value="Alkaline Phosphatase, subunit A"/>
    <property type="match status" value="1"/>
</dbReference>
<protein>
    <submittedName>
        <fullName evidence="4">Arylsulfatase</fullName>
    </submittedName>
</protein>
<keyword evidence="2" id="KW-0378">Hydrolase</keyword>
<organism evidence="4 5">
    <name type="scientific">Emticicia aquatilis</name>
    <dbReference type="NCBI Taxonomy" id="1537369"/>
    <lineage>
        <taxon>Bacteria</taxon>
        <taxon>Pseudomonadati</taxon>
        <taxon>Bacteroidota</taxon>
        <taxon>Cytophagia</taxon>
        <taxon>Cytophagales</taxon>
        <taxon>Leadbetterellaceae</taxon>
        <taxon>Emticicia</taxon>
    </lineage>
</organism>
<dbReference type="AlphaFoldDB" id="A0A917DQE5"/>
<dbReference type="InterPro" id="IPR017850">
    <property type="entry name" value="Alkaline_phosphatase_core_sf"/>
</dbReference>
<dbReference type="PROSITE" id="PS00149">
    <property type="entry name" value="SULFATASE_2"/>
    <property type="match status" value="1"/>
</dbReference>
<comment type="similarity">
    <text evidence="1">Belongs to the sulfatase family.</text>
</comment>
<reference evidence="4" key="2">
    <citation type="submission" date="2020-09" db="EMBL/GenBank/DDBJ databases">
        <authorList>
            <person name="Sun Q."/>
            <person name="Zhou Y."/>
        </authorList>
    </citation>
    <scope>NUCLEOTIDE SEQUENCE</scope>
    <source>
        <strain evidence="4">CGMCC 1.15958</strain>
    </source>
</reference>
<dbReference type="SUPFAM" id="SSF53649">
    <property type="entry name" value="Alkaline phosphatase-like"/>
    <property type="match status" value="1"/>
</dbReference>
<evidence type="ECO:0000256" key="1">
    <source>
        <dbReference type="ARBA" id="ARBA00008779"/>
    </source>
</evidence>
<dbReference type="EMBL" id="BMKK01000005">
    <property type="protein sequence ID" value="GGD60923.1"/>
    <property type="molecule type" value="Genomic_DNA"/>
</dbReference>
<dbReference type="PANTHER" id="PTHR43751">
    <property type="entry name" value="SULFATASE"/>
    <property type="match status" value="1"/>
</dbReference>